<organism evidence="1 2">
    <name type="scientific">Singulisphaera acidiphila (strain ATCC BAA-1392 / DSM 18658 / VKM B-2454 / MOB10)</name>
    <dbReference type="NCBI Taxonomy" id="886293"/>
    <lineage>
        <taxon>Bacteria</taxon>
        <taxon>Pseudomonadati</taxon>
        <taxon>Planctomycetota</taxon>
        <taxon>Planctomycetia</taxon>
        <taxon>Isosphaerales</taxon>
        <taxon>Isosphaeraceae</taxon>
        <taxon>Singulisphaera</taxon>
    </lineage>
</organism>
<dbReference type="EMBL" id="CP003364">
    <property type="protein sequence ID" value="AGA29262.1"/>
    <property type="molecule type" value="Genomic_DNA"/>
</dbReference>
<evidence type="ECO:0000313" key="2">
    <source>
        <dbReference type="Proteomes" id="UP000010798"/>
    </source>
</evidence>
<dbReference type="AlphaFoldDB" id="L0DJ17"/>
<dbReference type="PANTHER" id="PTHR43737">
    <property type="entry name" value="BLL7424 PROTEIN"/>
    <property type="match status" value="1"/>
</dbReference>
<dbReference type="PANTHER" id="PTHR43737:SF1">
    <property type="entry name" value="DUF1501 DOMAIN-CONTAINING PROTEIN"/>
    <property type="match status" value="1"/>
</dbReference>
<dbReference type="OrthoDB" id="127333at2"/>
<dbReference type="eggNOG" id="COG3119">
    <property type="taxonomic scope" value="Bacteria"/>
</dbReference>
<dbReference type="Gene3D" id="3.40.720.10">
    <property type="entry name" value="Alkaline Phosphatase, subunit A"/>
    <property type="match status" value="1"/>
</dbReference>
<sequence length="483" mass="52744">MDDRQALLQRTRRHFFGQCGLGLGTMALASLMGEGRSVHAADSTAADPASPRPGHFPARAKSVIYLFMAGGPSQFELFEHKPKLQEYSNQPIPESFIKGRRFAFMDTFTKNPPKLLGTTRKFARHGESGEWVSECLPHLAGVVDDLTIIRSVATDVFNHAPAKLFANTGTTQFGRPSMGSWVTYGVGSESRDLPGFVVLQSGPRGPRGGAVNWGSGFLPTVHQGVSLRSGGDPILDLARPGAVSETSQRRAISAIRDLNQSHLDETGDPEIATRIASYEMAYRMQSSAPELIDTSGESAEALALYGAEPGKASFANNCLLARRLVERGVRFVQLYHTDWDHHGGPGQTLGKELDTVCREIDRPCAALVSDLKRRGLLDDTLVMWGGEFGRTPMGEVREFVGRNHHIDSATMWMAGGGTKPGLGLGRTDDFGFAPVEDRVHIHDIQATVLHLLGLEHTNLTYRFQGRDFRLTDVEGQVIEKLLA</sequence>
<protein>
    <recommendedName>
        <fullName evidence="3">Arylsulfatase A family protein</fullName>
    </recommendedName>
</protein>
<dbReference type="RefSeq" id="WP_015248366.1">
    <property type="nucleotide sequence ID" value="NC_019892.1"/>
</dbReference>
<dbReference type="InterPro" id="IPR017850">
    <property type="entry name" value="Alkaline_phosphatase_core_sf"/>
</dbReference>
<dbReference type="InterPro" id="IPR006311">
    <property type="entry name" value="TAT_signal"/>
</dbReference>
<dbReference type="KEGG" id="saci:Sinac_5110"/>
<proteinExistence type="predicted"/>
<evidence type="ECO:0008006" key="3">
    <source>
        <dbReference type="Google" id="ProtNLM"/>
    </source>
</evidence>
<dbReference type="Proteomes" id="UP000010798">
    <property type="component" value="Chromosome"/>
</dbReference>
<dbReference type="Pfam" id="PF07394">
    <property type="entry name" value="DUF1501"/>
    <property type="match status" value="1"/>
</dbReference>
<dbReference type="InterPro" id="IPR010869">
    <property type="entry name" value="DUF1501"/>
</dbReference>
<dbReference type="SUPFAM" id="SSF53649">
    <property type="entry name" value="Alkaline phosphatase-like"/>
    <property type="match status" value="1"/>
</dbReference>
<gene>
    <name evidence="1" type="ordered locus">Sinac_5110</name>
</gene>
<dbReference type="STRING" id="886293.Sinac_5110"/>
<dbReference type="HOGENOM" id="CLU_035908_0_0_0"/>
<evidence type="ECO:0000313" key="1">
    <source>
        <dbReference type="EMBL" id="AGA29262.1"/>
    </source>
</evidence>
<dbReference type="PROSITE" id="PS51318">
    <property type="entry name" value="TAT"/>
    <property type="match status" value="1"/>
</dbReference>
<accession>L0DJ17</accession>
<keyword evidence="2" id="KW-1185">Reference proteome</keyword>
<reference evidence="1 2" key="1">
    <citation type="submission" date="2012-02" db="EMBL/GenBank/DDBJ databases">
        <title>Complete sequence of chromosome of Singulisphaera acidiphila DSM 18658.</title>
        <authorList>
            <consortium name="US DOE Joint Genome Institute (JGI-PGF)"/>
            <person name="Lucas S."/>
            <person name="Copeland A."/>
            <person name="Lapidus A."/>
            <person name="Glavina del Rio T."/>
            <person name="Dalin E."/>
            <person name="Tice H."/>
            <person name="Bruce D."/>
            <person name="Goodwin L."/>
            <person name="Pitluck S."/>
            <person name="Peters L."/>
            <person name="Ovchinnikova G."/>
            <person name="Chertkov O."/>
            <person name="Kyrpides N."/>
            <person name="Mavromatis K."/>
            <person name="Ivanova N."/>
            <person name="Brettin T."/>
            <person name="Detter J.C."/>
            <person name="Han C."/>
            <person name="Larimer F."/>
            <person name="Land M."/>
            <person name="Hauser L."/>
            <person name="Markowitz V."/>
            <person name="Cheng J.-F."/>
            <person name="Hugenholtz P."/>
            <person name="Woyke T."/>
            <person name="Wu D."/>
            <person name="Tindall B."/>
            <person name="Pomrenke H."/>
            <person name="Brambilla E."/>
            <person name="Klenk H.-P."/>
            <person name="Eisen J.A."/>
        </authorList>
    </citation>
    <scope>NUCLEOTIDE SEQUENCE [LARGE SCALE GENOMIC DNA]</scope>
    <source>
        <strain evidence="2">ATCC BAA-1392 / DSM 18658 / VKM B-2454 / MOB10</strain>
    </source>
</reference>
<name>L0DJ17_SINAD</name>